<proteinExistence type="predicted"/>
<dbReference type="PANTHER" id="PTHR10680:SF14">
    <property type="entry name" value="PEPTIDYL-GLYCINE ALPHA-AMIDATING MONOOXYGENASE"/>
    <property type="match status" value="1"/>
</dbReference>
<dbReference type="PANTHER" id="PTHR10680">
    <property type="entry name" value="PEPTIDYL-GLYCINE ALPHA-AMIDATING MONOOXYGENASE"/>
    <property type="match status" value="1"/>
</dbReference>
<dbReference type="PROSITE" id="PS51257">
    <property type="entry name" value="PROKAR_LIPOPROTEIN"/>
    <property type="match status" value="1"/>
</dbReference>
<dbReference type="Gene3D" id="2.120.10.30">
    <property type="entry name" value="TolB, C-terminal domain"/>
    <property type="match status" value="1"/>
</dbReference>
<gene>
    <name evidence="4" type="ORF">METZ01_LOCUS10065</name>
</gene>
<evidence type="ECO:0008006" key="5">
    <source>
        <dbReference type="Google" id="ProtNLM"/>
    </source>
</evidence>
<dbReference type="InterPro" id="IPR011042">
    <property type="entry name" value="6-blade_b-propeller_TolB-like"/>
</dbReference>
<evidence type="ECO:0000313" key="4">
    <source>
        <dbReference type="EMBL" id="SUZ57211.1"/>
    </source>
</evidence>
<name>A0A381NRK2_9ZZZZ</name>
<feature type="region of interest" description="Disordered" evidence="3">
    <location>
        <begin position="18"/>
        <end position="40"/>
    </location>
</feature>
<dbReference type="EMBL" id="UINC01000549">
    <property type="protein sequence ID" value="SUZ57211.1"/>
    <property type="molecule type" value="Genomic_DNA"/>
</dbReference>
<keyword evidence="2" id="KW-0325">Glycoprotein</keyword>
<keyword evidence="1" id="KW-0732">Signal</keyword>
<accession>A0A381NRK2</accession>
<reference evidence="4" key="1">
    <citation type="submission" date="2018-05" db="EMBL/GenBank/DDBJ databases">
        <authorList>
            <person name="Lanie J.A."/>
            <person name="Ng W.-L."/>
            <person name="Kazmierczak K.M."/>
            <person name="Andrzejewski T.M."/>
            <person name="Davidsen T.M."/>
            <person name="Wayne K.J."/>
            <person name="Tettelin H."/>
            <person name="Glass J.I."/>
            <person name="Rusch D."/>
            <person name="Podicherti R."/>
            <person name="Tsui H.-C.T."/>
            <person name="Winkler M.E."/>
        </authorList>
    </citation>
    <scope>NUCLEOTIDE SEQUENCE</scope>
</reference>
<evidence type="ECO:0000256" key="1">
    <source>
        <dbReference type="ARBA" id="ARBA00022729"/>
    </source>
</evidence>
<organism evidence="4">
    <name type="scientific">marine metagenome</name>
    <dbReference type="NCBI Taxonomy" id="408172"/>
    <lineage>
        <taxon>unclassified sequences</taxon>
        <taxon>metagenomes</taxon>
        <taxon>ecological metagenomes</taxon>
    </lineage>
</organism>
<dbReference type="AlphaFoldDB" id="A0A381NRK2"/>
<evidence type="ECO:0000256" key="2">
    <source>
        <dbReference type="ARBA" id="ARBA00023180"/>
    </source>
</evidence>
<sequence>MRRGIALLTVAGAVACGSGPAAEPEVPTESAAGAPGTAGDVPVFQFDPTWPKPLPNNWTLGNVVGVAIDARDDIWVIHRPGSLTAEEAGAAANPPLAECCRPAPAVIEFNQDGDVVQAWGGPGDGYEWPEAEHGIFIDHLDNVWIGGSGGNDAQILKFTQGGDFLLQIGRQGEGRGSNDLENFGQPAEIDIDPETNEVFIADGYGNRRVAVFDAQTGDYKRHWGAYGNQPTDDPYTYDPDAAPSQQFGRPVHCATLSNDGLVYVCDRVNDRIQVFERDGTFLNEVVIAGRTLGFGSAFDVDFSPDAEQRYLYNIDGMNQKVWLLNRTTLEIVGSFGFGGHAAGGFTAAHSLAVDAGGNIYVGETLEGKRVQRFVRTP</sequence>
<protein>
    <recommendedName>
        <fullName evidence="5">Peptidylamidoglycolate lyase</fullName>
    </recommendedName>
</protein>
<evidence type="ECO:0000256" key="3">
    <source>
        <dbReference type="SAM" id="MobiDB-lite"/>
    </source>
</evidence>
<dbReference type="SUPFAM" id="SSF63829">
    <property type="entry name" value="Calcium-dependent phosphotriesterase"/>
    <property type="match status" value="1"/>
</dbReference>